<dbReference type="InterPro" id="IPR036361">
    <property type="entry name" value="SAP_dom_sf"/>
</dbReference>
<name>A0AAW0PXT7_9GOBI</name>
<feature type="repeat" description="RPEL" evidence="7">
    <location>
        <begin position="62"/>
        <end position="87"/>
    </location>
</feature>
<evidence type="ECO:0000256" key="8">
    <source>
        <dbReference type="SAM" id="Coils"/>
    </source>
</evidence>
<evidence type="ECO:0000256" key="4">
    <source>
        <dbReference type="ARBA" id="ARBA00023054"/>
    </source>
</evidence>
<evidence type="ECO:0000259" key="10">
    <source>
        <dbReference type="PROSITE" id="PS50800"/>
    </source>
</evidence>
<dbReference type="Gene3D" id="1.10.720.30">
    <property type="entry name" value="SAP domain"/>
    <property type="match status" value="1"/>
</dbReference>
<dbReference type="SMART" id="SM00707">
    <property type="entry name" value="RPEL"/>
    <property type="match status" value="2"/>
</dbReference>
<dbReference type="GO" id="GO:0051145">
    <property type="term" value="P:smooth muscle cell differentiation"/>
    <property type="evidence" value="ECO:0007669"/>
    <property type="project" value="TreeGrafter"/>
</dbReference>
<evidence type="ECO:0000256" key="7">
    <source>
        <dbReference type="PROSITE-ProRule" id="PRU00401"/>
    </source>
</evidence>
<keyword evidence="4 8" id="KW-0175">Coiled coil</keyword>
<feature type="domain" description="SAP" evidence="10">
    <location>
        <begin position="332"/>
        <end position="366"/>
    </location>
</feature>
<dbReference type="AlphaFoldDB" id="A0AAW0PXT7"/>
<feature type="compositionally biased region" description="Polar residues" evidence="9">
    <location>
        <begin position="168"/>
        <end position="178"/>
    </location>
</feature>
<keyword evidence="3" id="KW-0805">Transcription regulation</keyword>
<dbReference type="Pfam" id="PF02037">
    <property type="entry name" value="SAP"/>
    <property type="match status" value="1"/>
</dbReference>
<dbReference type="PANTHER" id="PTHR22793:SF5">
    <property type="entry name" value="MYOCARDIN-RELATED TRANSCRIPTION FACTOR B"/>
    <property type="match status" value="1"/>
</dbReference>
<dbReference type="GO" id="GO:0045944">
    <property type="term" value="P:positive regulation of transcription by RNA polymerase II"/>
    <property type="evidence" value="ECO:0007669"/>
    <property type="project" value="TreeGrafter"/>
</dbReference>
<feature type="compositionally biased region" description="Low complexity" evidence="9">
    <location>
        <begin position="142"/>
        <end position="159"/>
    </location>
</feature>
<dbReference type="GO" id="GO:0003713">
    <property type="term" value="F:transcription coactivator activity"/>
    <property type="evidence" value="ECO:0007669"/>
    <property type="project" value="TreeGrafter"/>
</dbReference>
<evidence type="ECO:0000256" key="3">
    <source>
        <dbReference type="ARBA" id="ARBA00023015"/>
    </source>
</evidence>
<dbReference type="InterPro" id="IPR043451">
    <property type="entry name" value="Myocardin-like"/>
</dbReference>
<dbReference type="InterPro" id="IPR003034">
    <property type="entry name" value="SAP_dom"/>
</dbReference>
<keyword evidence="6" id="KW-0539">Nucleus</keyword>
<accession>A0AAW0PXT7</accession>
<dbReference type="Gene3D" id="6.10.140.2040">
    <property type="match status" value="2"/>
</dbReference>
<dbReference type="Pfam" id="PF02755">
    <property type="entry name" value="RPEL"/>
    <property type="match status" value="1"/>
</dbReference>
<keyword evidence="2" id="KW-0677">Repeat</keyword>
<evidence type="ECO:0000313" key="11">
    <source>
        <dbReference type="EMBL" id="KAK7940511.1"/>
    </source>
</evidence>
<feature type="region of interest" description="Disordered" evidence="9">
    <location>
        <begin position="560"/>
        <end position="601"/>
    </location>
</feature>
<dbReference type="SMART" id="SM00513">
    <property type="entry name" value="SAP"/>
    <property type="match status" value="1"/>
</dbReference>
<evidence type="ECO:0000256" key="5">
    <source>
        <dbReference type="ARBA" id="ARBA00023163"/>
    </source>
</evidence>
<dbReference type="InterPro" id="IPR004018">
    <property type="entry name" value="RPEL_repeat"/>
</dbReference>
<dbReference type="PROSITE" id="PS51073">
    <property type="entry name" value="RPEL"/>
    <property type="match status" value="1"/>
</dbReference>
<feature type="region of interest" description="Disordered" evidence="9">
    <location>
        <begin position="219"/>
        <end position="245"/>
    </location>
</feature>
<dbReference type="FunFam" id="1.10.720.30:FF:000002">
    <property type="entry name" value="Myocardin related transcription factor A"/>
    <property type="match status" value="1"/>
</dbReference>
<protein>
    <recommendedName>
        <fullName evidence="10">SAP domain-containing protein</fullName>
    </recommendedName>
</protein>
<keyword evidence="12" id="KW-1185">Reference proteome</keyword>
<proteinExistence type="predicted"/>
<evidence type="ECO:0000256" key="9">
    <source>
        <dbReference type="SAM" id="MobiDB-lite"/>
    </source>
</evidence>
<gene>
    <name evidence="11" type="ORF">WMY93_003837</name>
</gene>
<feature type="coiled-coil region" evidence="8">
    <location>
        <begin position="414"/>
        <end position="448"/>
    </location>
</feature>
<feature type="region of interest" description="Disordered" evidence="9">
    <location>
        <begin position="506"/>
        <end position="525"/>
    </location>
</feature>
<evidence type="ECO:0000256" key="2">
    <source>
        <dbReference type="ARBA" id="ARBA00022737"/>
    </source>
</evidence>
<evidence type="ECO:0000313" key="12">
    <source>
        <dbReference type="Proteomes" id="UP001460270"/>
    </source>
</evidence>
<dbReference type="SUPFAM" id="SSF68906">
    <property type="entry name" value="SAP domain"/>
    <property type="match status" value="1"/>
</dbReference>
<dbReference type="PANTHER" id="PTHR22793">
    <property type="entry name" value="MYOCARDIN-RELATED TRANSCRIPTION FACTOR-RELATED"/>
    <property type="match status" value="1"/>
</dbReference>
<feature type="compositionally biased region" description="Polar residues" evidence="9">
    <location>
        <begin position="516"/>
        <end position="525"/>
    </location>
</feature>
<evidence type="ECO:0000256" key="6">
    <source>
        <dbReference type="ARBA" id="ARBA00023242"/>
    </source>
</evidence>
<comment type="caution">
    <text evidence="11">The sequence shown here is derived from an EMBL/GenBank/DDBJ whole genome shotgun (WGS) entry which is preliminary data.</text>
</comment>
<organism evidence="11 12">
    <name type="scientific">Mugilogobius chulae</name>
    <name type="common">yellowstripe goby</name>
    <dbReference type="NCBI Taxonomy" id="88201"/>
    <lineage>
        <taxon>Eukaryota</taxon>
        <taxon>Metazoa</taxon>
        <taxon>Chordata</taxon>
        <taxon>Craniata</taxon>
        <taxon>Vertebrata</taxon>
        <taxon>Euteleostomi</taxon>
        <taxon>Actinopterygii</taxon>
        <taxon>Neopterygii</taxon>
        <taxon>Teleostei</taxon>
        <taxon>Neoteleostei</taxon>
        <taxon>Acanthomorphata</taxon>
        <taxon>Gobiaria</taxon>
        <taxon>Gobiiformes</taxon>
        <taxon>Gobioidei</taxon>
        <taxon>Gobiidae</taxon>
        <taxon>Gobionellinae</taxon>
        <taxon>Mugilogobius</taxon>
    </lineage>
</organism>
<feature type="region of interest" description="Disordered" evidence="9">
    <location>
        <begin position="139"/>
        <end position="178"/>
    </location>
</feature>
<dbReference type="EMBL" id="JBBPFD010000002">
    <property type="protein sequence ID" value="KAK7940511.1"/>
    <property type="molecule type" value="Genomic_DNA"/>
</dbReference>
<comment type="subcellular location">
    <subcellularLocation>
        <location evidence="1">Nucleus</location>
    </subcellularLocation>
</comment>
<evidence type="ECO:0000256" key="1">
    <source>
        <dbReference type="ARBA" id="ARBA00004123"/>
    </source>
</evidence>
<reference evidence="12" key="1">
    <citation type="submission" date="2024-04" db="EMBL/GenBank/DDBJ databases">
        <title>Salinicola lusitanus LLJ914,a marine bacterium isolated from the Okinawa Trough.</title>
        <authorList>
            <person name="Li J."/>
        </authorList>
    </citation>
    <scope>NUCLEOTIDE SEQUENCE [LARGE SCALE GENOMIC DNA]</scope>
</reference>
<dbReference type="PROSITE" id="PS50800">
    <property type="entry name" value="SAP"/>
    <property type="match status" value="1"/>
</dbReference>
<dbReference type="GO" id="GO:0005634">
    <property type="term" value="C:nucleus"/>
    <property type="evidence" value="ECO:0007669"/>
    <property type="project" value="UniProtKB-SubCell"/>
</dbReference>
<dbReference type="Proteomes" id="UP001460270">
    <property type="component" value="Unassembled WGS sequence"/>
</dbReference>
<sequence>MACLQVETPPICRGKFKTVLQLCLQQRRTREQLVEQGIMPPLKAPAGFHEQIRSLERARTGTFLKHKLCSRPERSELVRMHILQETQADSSLQAAQLRLKRARLADSLNERSHIGLVLWSWWRRTSYLCHQRTKSLGMALNSDGSSPGSQKSDSSSSSRESGDKEIAQSPSFNCHNQCSPKPQLTADVALSSEKQNYCQTASPPRTALVHSVAPGPVLVKQSLSRATGEKSRSKKSREPKPRVKKLKYHQYIPPHQKQEQDVPMDSAYARLLQQQQQFLHLQILSQQQFSYSSAQPASLKQTSEVQSSCCGANGASLNYLQNPTRPELPTNLEDMKVAELKTELKLRSLPVSGTKIDLIERLRLYHENRMDVLSPPVSPIASKVSKLGLKDIVPSEALDCPAESPEEGDKDKRLFEKERQIKELMMKLEQEQRLVEELKMQLEVEKRFQQGDSPPPASCPALIQVKEELVTPSNCSSMCPVPPAEVKQEVTQLSIANSVLMSMNLLNPETSPPRPNATQGSAQLQQQDTAQKAWTDAAVLGSFSCDGHLQTRDSTVCQTRASQPGAASPSHRQCDHSAHQHSVMSPSGCGPSGTAPVPSTLKQTDALHSPLSCVHMEFEENTSDSHIPGEDSMDWLDLTDMSAHVGIFSSDFLDSNEMHLNWE</sequence>
<feature type="compositionally biased region" description="Basic and acidic residues" evidence="9">
    <location>
        <begin position="227"/>
        <end position="241"/>
    </location>
</feature>
<keyword evidence="5" id="KW-0804">Transcription</keyword>